<keyword evidence="2" id="KW-1185">Reference proteome</keyword>
<organism evidence="1 2">
    <name type="scientific">Peronosclerospora sorghi</name>
    <dbReference type="NCBI Taxonomy" id="230839"/>
    <lineage>
        <taxon>Eukaryota</taxon>
        <taxon>Sar</taxon>
        <taxon>Stramenopiles</taxon>
        <taxon>Oomycota</taxon>
        <taxon>Peronosporomycetes</taxon>
        <taxon>Peronosporales</taxon>
        <taxon>Peronosporaceae</taxon>
        <taxon>Peronosclerospora</taxon>
    </lineage>
</organism>
<evidence type="ECO:0000313" key="1">
    <source>
        <dbReference type="EMBL" id="KAI9923281.1"/>
    </source>
</evidence>
<accession>A0ACC0WZ82</accession>
<reference evidence="1 2" key="1">
    <citation type="journal article" date="2022" name="bioRxiv">
        <title>The genome of the oomycete Peronosclerospora sorghi, a cosmopolitan pathogen of maize and sorghum, is inflated with dispersed pseudogenes.</title>
        <authorList>
            <person name="Fletcher K."/>
            <person name="Martin F."/>
            <person name="Isakeit T."/>
            <person name="Cavanaugh K."/>
            <person name="Magill C."/>
            <person name="Michelmore R."/>
        </authorList>
    </citation>
    <scope>NUCLEOTIDE SEQUENCE [LARGE SCALE GENOMIC DNA]</scope>
    <source>
        <strain evidence="1">P6</strain>
    </source>
</reference>
<evidence type="ECO:0000313" key="2">
    <source>
        <dbReference type="Proteomes" id="UP001163321"/>
    </source>
</evidence>
<proteinExistence type="predicted"/>
<sequence>MAVLLTLAVSANNPALSTSVGNQLADVTMDRDTVAQDDGKRLLRVKKRMAETLDEDRMYSGPVTRDFLSRIGTNLIESKIDEIIRGWGFDTQESVQALRNKLNGVNVEDVILKYMAAGSLVAKEYKKREQLASIAHPNIASDLNQLLEHNEELLQRLEVNRAVVLRYAKWIHHEFKRSIIIAPAPPPPLQMEAHPIVASFSLRIWMREGAHDAGTRHTDWMANSDGPTMHIHTVVRDVHEPHVR</sequence>
<gene>
    <name evidence="1" type="ORF">PsorP6_000709</name>
</gene>
<dbReference type="EMBL" id="CM047580">
    <property type="protein sequence ID" value="KAI9923281.1"/>
    <property type="molecule type" value="Genomic_DNA"/>
</dbReference>
<protein>
    <submittedName>
        <fullName evidence="1">Uncharacterized protein</fullName>
    </submittedName>
</protein>
<name>A0ACC0WZ82_9STRA</name>
<dbReference type="Proteomes" id="UP001163321">
    <property type="component" value="Chromosome 1"/>
</dbReference>
<comment type="caution">
    <text evidence="1">The sequence shown here is derived from an EMBL/GenBank/DDBJ whole genome shotgun (WGS) entry which is preliminary data.</text>
</comment>